<reference evidence="1" key="2">
    <citation type="journal article" date="2022" name="New Phytol.">
        <title>Evolutionary transition to the ectomycorrhizal habit in the genomes of a hyperdiverse lineage of mushroom-forming fungi.</title>
        <authorList>
            <person name="Looney B."/>
            <person name="Miyauchi S."/>
            <person name="Morin E."/>
            <person name="Drula E."/>
            <person name="Courty P.E."/>
            <person name="Kohler A."/>
            <person name="Kuo A."/>
            <person name="LaButti K."/>
            <person name="Pangilinan J."/>
            <person name="Lipzen A."/>
            <person name="Riley R."/>
            <person name="Andreopoulos W."/>
            <person name="He G."/>
            <person name="Johnson J."/>
            <person name="Nolan M."/>
            <person name="Tritt A."/>
            <person name="Barry K.W."/>
            <person name="Grigoriev I.V."/>
            <person name="Nagy L.G."/>
            <person name="Hibbett D."/>
            <person name="Henrissat B."/>
            <person name="Matheny P.B."/>
            <person name="Labbe J."/>
            <person name="Martin F.M."/>
        </authorList>
    </citation>
    <scope>NUCLEOTIDE SEQUENCE</scope>
    <source>
        <strain evidence="1">HHB10654</strain>
    </source>
</reference>
<keyword evidence="2" id="KW-1185">Reference proteome</keyword>
<name>A0ACB8SQG0_9AGAM</name>
<proteinExistence type="predicted"/>
<sequence length="100" mass="11191">MHLFLRQFLILDPTFVLFLSFHTPGCPGSCALLIRHGQEHDRAEVRACAKIASVPGHWQGWQACRTRALECCHADLVTIPTCRARCCRPSCDHLTSTSTD</sequence>
<gene>
    <name evidence="1" type="ORF">BV25DRAFT_1325849</name>
</gene>
<dbReference type="Proteomes" id="UP000814140">
    <property type="component" value="Unassembled WGS sequence"/>
</dbReference>
<dbReference type="EMBL" id="MU277240">
    <property type="protein sequence ID" value="KAI0058006.1"/>
    <property type="molecule type" value="Genomic_DNA"/>
</dbReference>
<organism evidence="1 2">
    <name type="scientific">Artomyces pyxidatus</name>
    <dbReference type="NCBI Taxonomy" id="48021"/>
    <lineage>
        <taxon>Eukaryota</taxon>
        <taxon>Fungi</taxon>
        <taxon>Dikarya</taxon>
        <taxon>Basidiomycota</taxon>
        <taxon>Agaricomycotina</taxon>
        <taxon>Agaricomycetes</taxon>
        <taxon>Russulales</taxon>
        <taxon>Auriscalpiaceae</taxon>
        <taxon>Artomyces</taxon>
    </lineage>
</organism>
<comment type="caution">
    <text evidence="1">The sequence shown here is derived from an EMBL/GenBank/DDBJ whole genome shotgun (WGS) entry which is preliminary data.</text>
</comment>
<evidence type="ECO:0000313" key="2">
    <source>
        <dbReference type="Proteomes" id="UP000814140"/>
    </source>
</evidence>
<accession>A0ACB8SQG0</accession>
<protein>
    <submittedName>
        <fullName evidence="1">Uncharacterized protein</fullName>
    </submittedName>
</protein>
<evidence type="ECO:0000313" key="1">
    <source>
        <dbReference type="EMBL" id="KAI0058006.1"/>
    </source>
</evidence>
<reference evidence="1" key="1">
    <citation type="submission" date="2021-03" db="EMBL/GenBank/DDBJ databases">
        <authorList>
            <consortium name="DOE Joint Genome Institute"/>
            <person name="Ahrendt S."/>
            <person name="Looney B.P."/>
            <person name="Miyauchi S."/>
            <person name="Morin E."/>
            <person name="Drula E."/>
            <person name="Courty P.E."/>
            <person name="Chicoki N."/>
            <person name="Fauchery L."/>
            <person name="Kohler A."/>
            <person name="Kuo A."/>
            <person name="Labutti K."/>
            <person name="Pangilinan J."/>
            <person name="Lipzen A."/>
            <person name="Riley R."/>
            <person name="Andreopoulos W."/>
            <person name="He G."/>
            <person name="Johnson J."/>
            <person name="Barry K.W."/>
            <person name="Grigoriev I.V."/>
            <person name="Nagy L."/>
            <person name="Hibbett D."/>
            <person name="Henrissat B."/>
            <person name="Matheny P.B."/>
            <person name="Labbe J."/>
            <person name="Martin F."/>
        </authorList>
    </citation>
    <scope>NUCLEOTIDE SEQUENCE</scope>
    <source>
        <strain evidence="1">HHB10654</strain>
    </source>
</reference>